<reference evidence="1 2" key="1">
    <citation type="submission" date="2020-04" db="EMBL/GenBank/DDBJ databases">
        <title>MicrobeNet Type strains.</title>
        <authorList>
            <person name="Nicholson A.C."/>
        </authorList>
    </citation>
    <scope>NUCLEOTIDE SEQUENCE [LARGE SCALE GENOMIC DNA]</scope>
    <source>
        <strain evidence="1 2">DSM 44445</strain>
    </source>
</reference>
<protein>
    <submittedName>
        <fullName evidence="1">Uncharacterized protein</fullName>
    </submittedName>
</protein>
<dbReference type="AlphaFoldDB" id="A0A7X6M234"/>
<name>A0A7X6M234_9NOCA</name>
<organism evidence="1 2">
    <name type="scientific">Nocardia veterana</name>
    <dbReference type="NCBI Taxonomy" id="132249"/>
    <lineage>
        <taxon>Bacteria</taxon>
        <taxon>Bacillati</taxon>
        <taxon>Actinomycetota</taxon>
        <taxon>Actinomycetes</taxon>
        <taxon>Mycobacteriales</taxon>
        <taxon>Nocardiaceae</taxon>
        <taxon>Nocardia</taxon>
    </lineage>
</organism>
<proteinExistence type="predicted"/>
<evidence type="ECO:0000313" key="2">
    <source>
        <dbReference type="Proteomes" id="UP000523447"/>
    </source>
</evidence>
<dbReference type="EMBL" id="JAAXPE010000024">
    <property type="protein sequence ID" value="NKY88045.1"/>
    <property type="molecule type" value="Genomic_DNA"/>
</dbReference>
<sequence length="120" mass="13359">MDVPDLTDLIALFEDAPTPAYDDLEWPVGRHTFRLTRERTDVRFSLDPAAGEAGIVIAADGQEIVHLGRIRPVERLSITRDRSGAESLRLWVPAVSTEPLVLSTRPTIAVMWNVRAAGQW</sequence>
<dbReference type="RefSeq" id="WP_040720244.1">
    <property type="nucleotide sequence ID" value="NZ_CAWPHS010000017.1"/>
</dbReference>
<accession>A0A7X6M234</accession>
<gene>
    <name evidence="1" type="ORF">HGA07_20770</name>
</gene>
<comment type="caution">
    <text evidence="1">The sequence shown here is derived from an EMBL/GenBank/DDBJ whole genome shotgun (WGS) entry which is preliminary data.</text>
</comment>
<keyword evidence="2" id="KW-1185">Reference proteome</keyword>
<dbReference type="Proteomes" id="UP000523447">
    <property type="component" value="Unassembled WGS sequence"/>
</dbReference>
<evidence type="ECO:0000313" key="1">
    <source>
        <dbReference type="EMBL" id="NKY88045.1"/>
    </source>
</evidence>